<dbReference type="RefSeq" id="WP_264327227.1">
    <property type="nucleotide sequence ID" value="NZ_JADEXQ010000103.1"/>
</dbReference>
<accession>A0A928VTS9</accession>
<gene>
    <name evidence="1" type="ORF">IQ266_21955</name>
</gene>
<evidence type="ECO:0000313" key="1">
    <source>
        <dbReference type="EMBL" id="MBE9032407.1"/>
    </source>
</evidence>
<dbReference type="Proteomes" id="UP000625316">
    <property type="component" value="Unassembled WGS sequence"/>
</dbReference>
<proteinExistence type="predicted"/>
<organism evidence="1 2">
    <name type="scientific">Romeriopsis navalis LEGE 11480</name>
    <dbReference type="NCBI Taxonomy" id="2777977"/>
    <lineage>
        <taxon>Bacteria</taxon>
        <taxon>Bacillati</taxon>
        <taxon>Cyanobacteriota</taxon>
        <taxon>Cyanophyceae</taxon>
        <taxon>Leptolyngbyales</taxon>
        <taxon>Leptolyngbyaceae</taxon>
        <taxon>Romeriopsis</taxon>
        <taxon>Romeriopsis navalis</taxon>
    </lineage>
</organism>
<keyword evidence="2" id="KW-1185">Reference proteome</keyword>
<comment type="caution">
    <text evidence="1">The sequence shown here is derived from an EMBL/GenBank/DDBJ whole genome shotgun (WGS) entry which is preliminary data.</text>
</comment>
<name>A0A928VTS9_9CYAN</name>
<dbReference type="EMBL" id="JADEXQ010000103">
    <property type="protein sequence ID" value="MBE9032407.1"/>
    <property type="molecule type" value="Genomic_DNA"/>
</dbReference>
<protein>
    <submittedName>
        <fullName evidence="1">Uncharacterized protein</fullName>
    </submittedName>
</protein>
<dbReference type="AlphaFoldDB" id="A0A928VTS9"/>
<evidence type="ECO:0000313" key="2">
    <source>
        <dbReference type="Proteomes" id="UP000625316"/>
    </source>
</evidence>
<sequence>MKKRDRLSIEVNPAEKAEVRAKAAMFGMTESEYGHWHVFGQAGGILSPVAIMHAQSNIGLAHSCARRMEATLMQNLAGVEPAVRDRLLDELTDMMVLMGKSHQGLMPPDSQQVQNAG</sequence>
<reference evidence="1" key="1">
    <citation type="submission" date="2020-10" db="EMBL/GenBank/DDBJ databases">
        <authorList>
            <person name="Castelo-Branco R."/>
            <person name="Eusebio N."/>
            <person name="Adriana R."/>
            <person name="Vieira A."/>
            <person name="Brugerolle De Fraissinette N."/>
            <person name="Rezende De Castro R."/>
            <person name="Schneider M.P."/>
            <person name="Vasconcelos V."/>
            <person name="Leao P.N."/>
        </authorList>
    </citation>
    <scope>NUCLEOTIDE SEQUENCE</scope>
    <source>
        <strain evidence="1">LEGE 11480</strain>
    </source>
</reference>